<evidence type="ECO:0000313" key="5">
    <source>
        <dbReference type="Proteomes" id="UP000612746"/>
    </source>
</evidence>
<dbReference type="SUPFAM" id="SSF51735">
    <property type="entry name" value="NAD(P)-binding Rossmann-fold domains"/>
    <property type="match status" value="1"/>
</dbReference>
<dbReference type="Pfam" id="PF13561">
    <property type="entry name" value="adh_short_C2"/>
    <property type="match status" value="1"/>
</dbReference>
<evidence type="ECO:0000256" key="1">
    <source>
        <dbReference type="ARBA" id="ARBA00006484"/>
    </source>
</evidence>
<dbReference type="PANTHER" id="PTHR43008:SF14">
    <property type="entry name" value="DEHYDROGENASE ARBD, PUTATIVE-RELATED"/>
    <property type="match status" value="1"/>
</dbReference>
<reference evidence="4" key="1">
    <citation type="submission" date="2020-12" db="EMBL/GenBank/DDBJ databases">
        <title>Metabolic potential, ecology and presence of endohyphal bacteria is reflected in genomic diversity of Mucoromycotina.</title>
        <authorList>
            <person name="Muszewska A."/>
            <person name="Okrasinska A."/>
            <person name="Steczkiewicz K."/>
            <person name="Drgas O."/>
            <person name="Orlowska M."/>
            <person name="Perlinska-Lenart U."/>
            <person name="Aleksandrzak-Piekarczyk T."/>
            <person name="Szatraj K."/>
            <person name="Zielenkiewicz U."/>
            <person name="Pilsyk S."/>
            <person name="Malc E."/>
            <person name="Mieczkowski P."/>
            <person name="Kruszewska J.S."/>
            <person name="Biernat P."/>
            <person name="Pawlowska J."/>
        </authorList>
    </citation>
    <scope>NUCLEOTIDE SEQUENCE</scope>
    <source>
        <strain evidence="4">WA0000051536</strain>
    </source>
</reference>
<dbReference type="InterPro" id="IPR020904">
    <property type="entry name" value="Sc_DH/Rdtase_CS"/>
</dbReference>
<name>A0A8H7PRD6_9FUNG</name>
<dbReference type="FunFam" id="3.40.50.720:FF:000090">
    <property type="entry name" value="NADP-dependent mannitol dehydrogenase"/>
    <property type="match status" value="1"/>
</dbReference>
<dbReference type="GO" id="GO:0050085">
    <property type="term" value="F:mannitol 2-dehydrogenase (NADP+) activity"/>
    <property type="evidence" value="ECO:0007669"/>
    <property type="project" value="UniProtKB-ARBA"/>
</dbReference>
<evidence type="ECO:0000256" key="2">
    <source>
        <dbReference type="ARBA" id="ARBA00022857"/>
    </source>
</evidence>
<dbReference type="InterPro" id="IPR036291">
    <property type="entry name" value="NAD(P)-bd_dom_sf"/>
</dbReference>
<accession>A0A8H7PRD6</accession>
<organism evidence="4 5">
    <name type="scientific">Umbelopsis vinacea</name>
    <dbReference type="NCBI Taxonomy" id="44442"/>
    <lineage>
        <taxon>Eukaryota</taxon>
        <taxon>Fungi</taxon>
        <taxon>Fungi incertae sedis</taxon>
        <taxon>Mucoromycota</taxon>
        <taxon>Mucoromycotina</taxon>
        <taxon>Umbelopsidomycetes</taxon>
        <taxon>Umbelopsidales</taxon>
        <taxon>Umbelopsidaceae</taxon>
        <taxon>Umbelopsis</taxon>
    </lineage>
</organism>
<dbReference type="EMBL" id="JAEPRA010000011">
    <property type="protein sequence ID" value="KAG2178395.1"/>
    <property type="molecule type" value="Genomic_DNA"/>
</dbReference>
<dbReference type="Proteomes" id="UP000612746">
    <property type="component" value="Unassembled WGS sequence"/>
</dbReference>
<comment type="caution">
    <text evidence="4">The sequence shown here is derived from an EMBL/GenBank/DDBJ whole genome shotgun (WGS) entry which is preliminary data.</text>
</comment>
<dbReference type="NCBIfam" id="NF005559">
    <property type="entry name" value="PRK07231.1"/>
    <property type="match status" value="1"/>
</dbReference>
<dbReference type="Gene3D" id="3.40.50.720">
    <property type="entry name" value="NAD(P)-binding Rossmann-like Domain"/>
    <property type="match status" value="1"/>
</dbReference>
<dbReference type="GO" id="GO:0050664">
    <property type="term" value="F:oxidoreductase activity, acting on NAD(P)H, oxygen as acceptor"/>
    <property type="evidence" value="ECO:0007669"/>
    <property type="project" value="TreeGrafter"/>
</dbReference>
<dbReference type="PROSITE" id="PS00061">
    <property type="entry name" value="ADH_SHORT"/>
    <property type="match status" value="1"/>
</dbReference>
<dbReference type="PANTHER" id="PTHR43008">
    <property type="entry name" value="BENZIL REDUCTASE"/>
    <property type="match status" value="1"/>
</dbReference>
<dbReference type="GO" id="GO:0005975">
    <property type="term" value="P:carbohydrate metabolic process"/>
    <property type="evidence" value="ECO:0007669"/>
    <property type="project" value="UniProtKB-ARBA"/>
</dbReference>
<comment type="similarity">
    <text evidence="1">Belongs to the short-chain dehydrogenases/reductases (SDR) family.</text>
</comment>
<dbReference type="OrthoDB" id="417891at2759"/>
<gene>
    <name evidence="4" type="ORF">INT44_001547</name>
</gene>
<keyword evidence="3" id="KW-0560">Oxidoreductase</keyword>
<sequence>MSVPSGVLARFSLKGKTAVVTGGARGLGLEMMRALAECGASVACVDLLAEMGAQACIDIEQEYKVKATSWACDVTSYEEVQKLFEQIAQQHGSIDILVTAAGIVKNVKAEEHSPLDFAKIMNVNVNGTFYCCQAAAKEMIKQASGGSLILIGSMSAHIVNKPQPQSSYNASKAAVIHLAKSLACEWAPHKIRVNTVSPGYMATDLTKQVIADRGAEGAAMKAAWEENTPMGRMGLPHELQGAIVYLASEASSFVTGSDLVVDGGYLAW</sequence>
<evidence type="ECO:0000256" key="3">
    <source>
        <dbReference type="ARBA" id="ARBA00023002"/>
    </source>
</evidence>
<evidence type="ECO:0000313" key="4">
    <source>
        <dbReference type="EMBL" id="KAG2178395.1"/>
    </source>
</evidence>
<dbReference type="AlphaFoldDB" id="A0A8H7PRD6"/>
<protein>
    <submittedName>
        <fullName evidence="4">Uncharacterized protein</fullName>
    </submittedName>
</protein>
<dbReference type="PRINTS" id="PR00081">
    <property type="entry name" value="GDHRDH"/>
</dbReference>
<proteinExistence type="inferred from homology"/>
<dbReference type="InterPro" id="IPR002347">
    <property type="entry name" value="SDR_fam"/>
</dbReference>
<keyword evidence="2" id="KW-0521">NADP</keyword>
<dbReference type="PRINTS" id="PR00080">
    <property type="entry name" value="SDRFAMILY"/>
</dbReference>
<keyword evidence="5" id="KW-1185">Reference proteome</keyword>
<dbReference type="GO" id="GO:0044281">
    <property type="term" value="P:small molecule metabolic process"/>
    <property type="evidence" value="ECO:0007669"/>
    <property type="project" value="UniProtKB-ARBA"/>
</dbReference>